<accession>A0ABP4ZAM6</accession>
<dbReference type="PANTHER" id="PTHR46696:SF4">
    <property type="entry name" value="BIOTIN BIOSYNTHESIS CYTOCHROME P450"/>
    <property type="match status" value="1"/>
</dbReference>
<reference evidence="3" key="1">
    <citation type="journal article" date="2019" name="Int. J. Syst. Evol. Microbiol.">
        <title>The Global Catalogue of Microorganisms (GCM) 10K type strain sequencing project: providing services to taxonomists for standard genome sequencing and annotation.</title>
        <authorList>
            <consortium name="The Broad Institute Genomics Platform"/>
            <consortium name="The Broad Institute Genome Sequencing Center for Infectious Disease"/>
            <person name="Wu L."/>
            <person name="Ma J."/>
        </authorList>
    </citation>
    <scope>NUCLEOTIDE SEQUENCE [LARGE SCALE GENOMIC DNA]</scope>
    <source>
        <strain evidence="3">JCM 14326</strain>
    </source>
</reference>
<dbReference type="SUPFAM" id="SSF48264">
    <property type="entry name" value="Cytochrome P450"/>
    <property type="match status" value="1"/>
</dbReference>
<comment type="caution">
    <text evidence="2">The sequence shown here is derived from an EMBL/GenBank/DDBJ whole genome shotgun (WGS) entry which is preliminary data.</text>
</comment>
<comment type="similarity">
    <text evidence="1">Belongs to the cytochrome P450 family.</text>
</comment>
<protein>
    <submittedName>
        <fullName evidence="2">Cytochrome P450</fullName>
    </submittedName>
</protein>
<organism evidence="2 3">
    <name type="scientific">Myceligenerans crystallogenes</name>
    <dbReference type="NCBI Taxonomy" id="316335"/>
    <lineage>
        <taxon>Bacteria</taxon>
        <taxon>Bacillati</taxon>
        <taxon>Actinomycetota</taxon>
        <taxon>Actinomycetes</taxon>
        <taxon>Micrococcales</taxon>
        <taxon>Promicromonosporaceae</taxon>
        <taxon>Myceligenerans</taxon>
    </lineage>
</organism>
<evidence type="ECO:0000313" key="3">
    <source>
        <dbReference type="Proteomes" id="UP001501094"/>
    </source>
</evidence>
<dbReference type="Gene3D" id="1.10.630.10">
    <property type="entry name" value="Cytochrome P450"/>
    <property type="match status" value="1"/>
</dbReference>
<dbReference type="Proteomes" id="UP001501094">
    <property type="component" value="Unassembled WGS sequence"/>
</dbReference>
<evidence type="ECO:0000256" key="1">
    <source>
        <dbReference type="ARBA" id="ARBA00010617"/>
    </source>
</evidence>
<dbReference type="InterPro" id="IPR001128">
    <property type="entry name" value="Cyt_P450"/>
</dbReference>
<gene>
    <name evidence="2" type="ORF">GCM10009751_01330</name>
</gene>
<dbReference type="EMBL" id="BAAANL010000001">
    <property type="protein sequence ID" value="GAA1848904.1"/>
    <property type="molecule type" value="Genomic_DNA"/>
</dbReference>
<dbReference type="InterPro" id="IPR036396">
    <property type="entry name" value="Cyt_P450_sf"/>
</dbReference>
<dbReference type="PRINTS" id="PR00359">
    <property type="entry name" value="BP450"/>
</dbReference>
<dbReference type="Pfam" id="PF00067">
    <property type="entry name" value="p450"/>
    <property type="match status" value="1"/>
</dbReference>
<keyword evidence="3" id="KW-1185">Reference proteome</keyword>
<proteinExistence type="inferred from homology"/>
<dbReference type="PANTHER" id="PTHR46696">
    <property type="entry name" value="P450, PUTATIVE (EUROFUNG)-RELATED"/>
    <property type="match status" value="1"/>
</dbReference>
<dbReference type="CDD" id="cd11033">
    <property type="entry name" value="CYP142-like"/>
    <property type="match status" value="1"/>
</dbReference>
<evidence type="ECO:0000313" key="2">
    <source>
        <dbReference type="EMBL" id="GAA1848904.1"/>
    </source>
</evidence>
<dbReference type="RefSeq" id="WP_344098740.1">
    <property type="nucleotide sequence ID" value="NZ_BAAANL010000001.1"/>
</dbReference>
<sequence length="406" mass="44466">MATVQGSLIPDLTSVDLMDPRTFVEHEPRDFWREARKAGPVYWHPAREGREGFWVLTRHADIQKAYRGVRQFLSGRGTVLDVVVRGDDPAGGKMMAVSDGATHRRLRSVQHSALTPKVLEPVVRDVNERADRLVAEAVGAGEFDFAAGIAEHIPLATICDLLSIPEADRPKLLGWNKLVLSAEEAGTDHIEALAARNELVMYLADLVLERQENPGDDMVSMLATTPVDGRPLTVEEAALNCYSLILGGDETSRMSAIVAVKALAEHPEQLALLRDGADPEIAANEMFRWATPAMHFARRAADDVEFAGETIRKGEIISLWNTSANDDEDVFENPGTLDVTRHPNPHLALGFGPHYCVGAYLGTAEMSAVLSAVARHVGSIEVCAEPARVYSSFLYGYSSLRVRFHP</sequence>
<name>A0ABP4ZAM6_9MICO</name>
<dbReference type="InterPro" id="IPR002397">
    <property type="entry name" value="Cyt_P450_B"/>
</dbReference>